<evidence type="ECO:0000259" key="4">
    <source>
        <dbReference type="PROSITE" id="PS51118"/>
    </source>
</evidence>
<dbReference type="InterPro" id="IPR036390">
    <property type="entry name" value="WH_DNA-bd_sf"/>
</dbReference>
<keyword evidence="3" id="KW-0804">Transcription</keyword>
<dbReference type="OrthoDB" id="9792527at2"/>
<dbReference type="Gene3D" id="1.10.10.10">
    <property type="entry name" value="Winged helix-like DNA-binding domain superfamily/Winged helix DNA-binding domain"/>
    <property type="match status" value="1"/>
</dbReference>
<dbReference type="InterPro" id="IPR011991">
    <property type="entry name" value="ArsR-like_HTH"/>
</dbReference>
<evidence type="ECO:0000313" key="6">
    <source>
        <dbReference type="Proteomes" id="UP000199558"/>
    </source>
</evidence>
<organism evidence="5 6">
    <name type="scientific">Micromonospora sediminicola</name>
    <dbReference type="NCBI Taxonomy" id="946078"/>
    <lineage>
        <taxon>Bacteria</taxon>
        <taxon>Bacillati</taxon>
        <taxon>Actinomycetota</taxon>
        <taxon>Actinomycetes</taxon>
        <taxon>Micromonosporales</taxon>
        <taxon>Micromonosporaceae</taxon>
        <taxon>Micromonospora</taxon>
    </lineage>
</organism>
<evidence type="ECO:0000313" key="5">
    <source>
        <dbReference type="EMBL" id="SBT68180.1"/>
    </source>
</evidence>
<dbReference type="GO" id="GO:0003677">
    <property type="term" value="F:DNA binding"/>
    <property type="evidence" value="ECO:0007669"/>
    <property type="project" value="UniProtKB-KW"/>
</dbReference>
<name>A0A1A9BF91_9ACTN</name>
<dbReference type="PROSITE" id="PS51118">
    <property type="entry name" value="HTH_HXLR"/>
    <property type="match status" value="1"/>
</dbReference>
<keyword evidence="1" id="KW-0805">Transcription regulation</keyword>
<dbReference type="RefSeq" id="WP_091580118.1">
    <property type="nucleotide sequence ID" value="NZ_FLRH01000004.1"/>
</dbReference>
<dbReference type="CDD" id="cd00090">
    <property type="entry name" value="HTH_ARSR"/>
    <property type="match status" value="1"/>
</dbReference>
<dbReference type="InterPro" id="IPR036527">
    <property type="entry name" value="SCP2_sterol-bd_dom_sf"/>
</dbReference>
<gene>
    <name evidence="5" type="ORF">GA0070622_5274</name>
</gene>
<dbReference type="Proteomes" id="UP000199558">
    <property type="component" value="Unassembled WGS sequence"/>
</dbReference>
<dbReference type="EMBL" id="FLRH01000004">
    <property type="protein sequence ID" value="SBT68180.1"/>
    <property type="molecule type" value="Genomic_DNA"/>
</dbReference>
<sequence length="224" mass="24862">MGASYHQFCPVAKAMELLDERWTLLVVRELVSGSERFNELRRGLPRMSPTLLSRRLHQLVRAGVVERRVEGGDVRYVPTAAGRELRPVLEALGAWGVRWIGELGDADLDPKLLLWDMHRHVDHDAVPPGRTVVRFRFRDVPTTQRDWWMVIAAGEADVCDIDPGHDVAVTVTADLGALVQVWLGDLEWAAALRGGAVEVAGPEALRRAAPGWFTLSPFAAVPRP</sequence>
<keyword evidence="6" id="KW-1185">Reference proteome</keyword>
<dbReference type="STRING" id="946078.GA0070622_5274"/>
<evidence type="ECO:0000256" key="3">
    <source>
        <dbReference type="ARBA" id="ARBA00023163"/>
    </source>
</evidence>
<dbReference type="AlphaFoldDB" id="A0A1A9BF91"/>
<accession>A0A1A9BF91</accession>
<dbReference type="PANTHER" id="PTHR33204">
    <property type="entry name" value="TRANSCRIPTIONAL REGULATOR, MARR FAMILY"/>
    <property type="match status" value="1"/>
</dbReference>
<keyword evidence="2" id="KW-0238">DNA-binding</keyword>
<dbReference type="SUPFAM" id="SSF55718">
    <property type="entry name" value="SCP-like"/>
    <property type="match status" value="1"/>
</dbReference>
<proteinExistence type="predicted"/>
<evidence type="ECO:0000256" key="1">
    <source>
        <dbReference type="ARBA" id="ARBA00023015"/>
    </source>
</evidence>
<dbReference type="InterPro" id="IPR036388">
    <property type="entry name" value="WH-like_DNA-bd_sf"/>
</dbReference>
<dbReference type="PANTHER" id="PTHR33204:SF18">
    <property type="entry name" value="TRANSCRIPTIONAL REGULATORY PROTEIN"/>
    <property type="match status" value="1"/>
</dbReference>
<dbReference type="InterPro" id="IPR002577">
    <property type="entry name" value="HTH_HxlR"/>
</dbReference>
<dbReference type="Gene3D" id="3.30.1050.10">
    <property type="entry name" value="SCP2 sterol-binding domain"/>
    <property type="match status" value="1"/>
</dbReference>
<evidence type="ECO:0000256" key="2">
    <source>
        <dbReference type="ARBA" id="ARBA00023125"/>
    </source>
</evidence>
<feature type="domain" description="HTH hxlR-type" evidence="4">
    <location>
        <begin position="9"/>
        <end position="104"/>
    </location>
</feature>
<dbReference type="SUPFAM" id="SSF46785">
    <property type="entry name" value="Winged helix' DNA-binding domain"/>
    <property type="match status" value="1"/>
</dbReference>
<reference evidence="6" key="1">
    <citation type="submission" date="2016-06" db="EMBL/GenBank/DDBJ databases">
        <authorList>
            <person name="Varghese N."/>
            <person name="Submissions Spin"/>
        </authorList>
    </citation>
    <scope>NUCLEOTIDE SEQUENCE [LARGE SCALE GENOMIC DNA]</scope>
    <source>
        <strain evidence="6">DSM 45794</strain>
    </source>
</reference>
<dbReference type="Pfam" id="PF01638">
    <property type="entry name" value="HxlR"/>
    <property type="match status" value="1"/>
</dbReference>
<protein>
    <submittedName>
        <fullName evidence="5">Transcriptional regulator, HxlR family</fullName>
    </submittedName>
</protein>